<name>A0A5C6B661_9BACT</name>
<comment type="caution">
    <text evidence="2">The sequence shown here is derived from an EMBL/GenBank/DDBJ whole genome shotgun (WGS) entry which is preliminary data.</text>
</comment>
<accession>A0A5C6B661</accession>
<dbReference type="Proteomes" id="UP000320176">
    <property type="component" value="Unassembled WGS sequence"/>
</dbReference>
<feature type="compositionally biased region" description="Basic and acidic residues" evidence="1">
    <location>
        <begin position="37"/>
        <end position="55"/>
    </location>
</feature>
<evidence type="ECO:0000313" key="3">
    <source>
        <dbReference type="Proteomes" id="UP000320176"/>
    </source>
</evidence>
<dbReference type="EMBL" id="SJPN01000002">
    <property type="protein sequence ID" value="TWU05994.1"/>
    <property type="molecule type" value="Genomic_DNA"/>
</dbReference>
<sequence>MVAVGRDSAPTVSGTSPRPTSPRPTPKAVAENSSQHTDCEKPDQPKRRAKESESL</sequence>
<reference evidence="2 3" key="1">
    <citation type="submission" date="2019-02" db="EMBL/GenBank/DDBJ databases">
        <title>Deep-cultivation of Planctomycetes and their phenomic and genomic characterization uncovers novel biology.</title>
        <authorList>
            <person name="Wiegand S."/>
            <person name="Jogler M."/>
            <person name="Boedeker C."/>
            <person name="Pinto D."/>
            <person name="Vollmers J."/>
            <person name="Rivas-Marin E."/>
            <person name="Kohn T."/>
            <person name="Peeters S.H."/>
            <person name="Heuer A."/>
            <person name="Rast P."/>
            <person name="Oberbeckmann S."/>
            <person name="Bunk B."/>
            <person name="Jeske O."/>
            <person name="Meyerdierks A."/>
            <person name="Storesund J.E."/>
            <person name="Kallscheuer N."/>
            <person name="Luecker S."/>
            <person name="Lage O.M."/>
            <person name="Pohl T."/>
            <person name="Merkel B.J."/>
            <person name="Hornburger P."/>
            <person name="Mueller R.-W."/>
            <person name="Bruemmer F."/>
            <person name="Labrenz M."/>
            <person name="Spormann A.M."/>
            <person name="Op Den Camp H."/>
            <person name="Overmann J."/>
            <person name="Amann R."/>
            <person name="Jetten M.S.M."/>
            <person name="Mascher T."/>
            <person name="Medema M.H."/>
            <person name="Devos D.P."/>
            <person name="Kaster A.-K."/>
            <person name="Ovreas L."/>
            <person name="Rohde M."/>
            <person name="Galperin M.Y."/>
            <person name="Jogler C."/>
        </authorList>
    </citation>
    <scope>NUCLEOTIDE SEQUENCE [LARGE SCALE GENOMIC DNA]</scope>
    <source>
        <strain evidence="2 3">Pla52n</strain>
    </source>
</reference>
<gene>
    <name evidence="2" type="ORF">Pla52n_17100</name>
</gene>
<dbReference type="AlphaFoldDB" id="A0A5C6B661"/>
<evidence type="ECO:0000256" key="1">
    <source>
        <dbReference type="SAM" id="MobiDB-lite"/>
    </source>
</evidence>
<feature type="region of interest" description="Disordered" evidence="1">
    <location>
        <begin position="1"/>
        <end position="55"/>
    </location>
</feature>
<protein>
    <submittedName>
        <fullName evidence="2">Uncharacterized protein</fullName>
    </submittedName>
</protein>
<organism evidence="2 3">
    <name type="scientific">Stieleria varia</name>
    <dbReference type="NCBI Taxonomy" id="2528005"/>
    <lineage>
        <taxon>Bacteria</taxon>
        <taxon>Pseudomonadati</taxon>
        <taxon>Planctomycetota</taxon>
        <taxon>Planctomycetia</taxon>
        <taxon>Pirellulales</taxon>
        <taxon>Pirellulaceae</taxon>
        <taxon>Stieleria</taxon>
    </lineage>
</organism>
<proteinExistence type="predicted"/>
<evidence type="ECO:0000313" key="2">
    <source>
        <dbReference type="EMBL" id="TWU05994.1"/>
    </source>
</evidence>
<keyword evidence="3" id="KW-1185">Reference proteome</keyword>